<gene>
    <name evidence="2" type="ORF">LCGC14_1332260</name>
</gene>
<dbReference type="EMBL" id="LAZR01008061">
    <property type="protein sequence ID" value="KKM81198.1"/>
    <property type="molecule type" value="Genomic_DNA"/>
</dbReference>
<name>A0A0F9KGX3_9ZZZZ</name>
<dbReference type="NCBIfam" id="TIGR02605">
    <property type="entry name" value="CxxC_CxxC_SSSS"/>
    <property type="match status" value="1"/>
</dbReference>
<proteinExistence type="predicted"/>
<dbReference type="SMART" id="SM00834">
    <property type="entry name" value="CxxC_CXXC_SSSS"/>
    <property type="match status" value="1"/>
</dbReference>
<dbReference type="AlphaFoldDB" id="A0A0F9KGX3"/>
<dbReference type="InterPro" id="IPR013429">
    <property type="entry name" value="Regulatory_FmdB_Zinc_ribbon"/>
</dbReference>
<feature type="domain" description="Putative regulatory protein FmdB zinc ribbon" evidence="1">
    <location>
        <begin position="1"/>
        <end position="41"/>
    </location>
</feature>
<evidence type="ECO:0000313" key="2">
    <source>
        <dbReference type="EMBL" id="KKM81198.1"/>
    </source>
</evidence>
<dbReference type="Pfam" id="PF09723">
    <property type="entry name" value="Zn_ribbon_8"/>
    <property type="match status" value="1"/>
</dbReference>
<organism evidence="2">
    <name type="scientific">marine sediment metagenome</name>
    <dbReference type="NCBI Taxonomy" id="412755"/>
    <lineage>
        <taxon>unclassified sequences</taxon>
        <taxon>metagenomes</taxon>
        <taxon>ecological metagenomes</taxon>
    </lineage>
</organism>
<comment type="caution">
    <text evidence="2">The sequence shown here is derived from an EMBL/GenBank/DDBJ whole genome shotgun (WGS) entry which is preliminary data.</text>
</comment>
<reference evidence="2" key="1">
    <citation type="journal article" date="2015" name="Nature">
        <title>Complex archaea that bridge the gap between prokaryotes and eukaryotes.</title>
        <authorList>
            <person name="Spang A."/>
            <person name="Saw J.H."/>
            <person name="Jorgensen S.L."/>
            <person name="Zaremba-Niedzwiedzka K."/>
            <person name="Martijn J."/>
            <person name="Lind A.E."/>
            <person name="van Eijk R."/>
            <person name="Schleper C."/>
            <person name="Guy L."/>
            <person name="Ettema T.J."/>
        </authorList>
    </citation>
    <scope>NUCLEOTIDE SEQUENCE</scope>
</reference>
<accession>A0A0F9KGX3</accession>
<evidence type="ECO:0000259" key="1">
    <source>
        <dbReference type="SMART" id="SM00834"/>
    </source>
</evidence>
<sequence>MPLYEYECKDGHRFETFRPMADCGEPIHCPECRAVARQLVSLPQPAQFGWRLTEAAHERFGPREEVEKDV</sequence>
<protein>
    <recommendedName>
        <fullName evidence="1">Putative regulatory protein FmdB zinc ribbon domain-containing protein</fullName>
    </recommendedName>
</protein>